<comment type="caution">
    <text evidence="1">The sequence shown here is derived from an EMBL/GenBank/DDBJ whole genome shotgun (WGS) entry which is preliminary data.</text>
</comment>
<protein>
    <submittedName>
        <fullName evidence="1">Uncharacterized protein</fullName>
    </submittedName>
</protein>
<dbReference type="AlphaFoldDB" id="A0A8S9XKU9"/>
<gene>
    <name evidence="1" type="ORF">GE061_015341</name>
</gene>
<accession>A0A8S9XKU9</accession>
<keyword evidence="2" id="KW-1185">Reference proteome</keyword>
<organism evidence="1 2">
    <name type="scientific">Apolygus lucorum</name>
    <name type="common">Small green plant bug</name>
    <name type="synonym">Lygocoris lucorum</name>
    <dbReference type="NCBI Taxonomy" id="248454"/>
    <lineage>
        <taxon>Eukaryota</taxon>
        <taxon>Metazoa</taxon>
        <taxon>Ecdysozoa</taxon>
        <taxon>Arthropoda</taxon>
        <taxon>Hexapoda</taxon>
        <taxon>Insecta</taxon>
        <taxon>Pterygota</taxon>
        <taxon>Neoptera</taxon>
        <taxon>Paraneoptera</taxon>
        <taxon>Hemiptera</taxon>
        <taxon>Heteroptera</taxon>
        <taxon>Panheteroptera</taxon>
        <taxon>Cimicomorpha</taxon>
        <taxon>Miridae</taxon>
        <taxon>Mirini</taxon>
        <taxon>Apolygus</taxon>
    </lineage>
</organism>
<evidence type="ECO:0000313" key="2">
    <source>
        <dbReference type="Proteomes" id="UP000466442"/>
    </source>
</evidence>
<reference evidence="1" key="1">
    <citation type="journal article" date="2021" name="Mol. Ecol. Resour.">
        <title>Apolygus lucorum genome provides insights into omnivorousness and mesophyll feeding.</title>
        <authorList>
            <person name="Liu Y."/>
            <person name="Liu H."/>
            <person name="Wang H."/>
            <person name="Huang T."/>
            <person name="Liu B."/>
            <person name="Yang B."/>
            <person name="Yin L."/>
            <person name="Li B."/>
            <person name="Zhang Y."/>
            <person name="Zhang S."/>
            <person name="Jiang F."/>
            <person name="Zhang X."/>
            <person name="Ren Y."/>
            <person name="Wang B."/>
            <person name="Wang S."/>
            <person name="Lu Y."/>
            <person name="Wu K."/>
            <person name="Fan W."/>
            <person name="Wang G."/>
        </authorList>
    </citation>
    <scope>NUCLEOTIDE SEQUENCE</scope>
    <source>
        <strain evidence="1">12Hb</strain>
    </source>
</reference>
<evidence type="ECO:0000313" key="1">
    <source>
        <dbReference type="EMBL" id="KAF6209593.1"/>
    </source>
</evidence>
<dbReference type="EMBL" id="WIXP02000006">
    <property type="protein sequence ID" value="KAF6209593.1"/>
    <property type="molecule type" value="Genomic_DNA"/>
</dbReference>
<sequence length="143" mass="16034">MRAAFYMPDNHFYYEITLFGWMKIDLEVSVLTNAIDVNFNYTKSNNSYSIHHNPDALYISMLEGSTVSAHIDSLHHNLIPAVVAEYAEFAVESFVGIFVDTGLIFFVRAGLTDFLYQSLVAAVSSIDMRDIFDGQSQCGSLTL</sequence>
<dbReference type="Proteomes" id="UP000466442">
    <property type="component" value="Unassembled WGS sequence"/>
</dbReference>
<name>A0A8S9XKU9_APOLU</name>
<proteinExistence type="predicted"/>